<dbReference type="EMBL" id="KL198010">
    <property type="protein sequence ID" value="KDQ25614.1"/>
    <property type="molecule type" value="Genomic_DNA"/>
</dbReference>
<reference evidence="2" key="1">
    <citation type="journal article" date="2014" name="Proc. Natl. Acad. Sci. U.S.A.">
        <title>Extensive sampling of basidiomycete genomes demonstrates inadequacy of the white-rot/brown-rot paradigm for wood decay fungi.</title>
        <authorList>
            <person name="Riley R."/>
            <person name="Salamov A.A."/>
            <person name="Brown D.W."/>
            <person name="Nagy L.G."/>
            <person name="Floudas D."/>
            <person name="Held B.W."/>
            <person name="Levasseur A."/>
            <person name="Lombard V."/>
            <person name="Morin E."/>
            <person name="Otillar R."/>
            <person name="Lindquist E.A."/>
            <person name="Sun H."/>
            <person name="LaButti K.M."/>
            <person name="Schmutz J."/>
            <person name="Jabbour D."/>
            <person name="Luo H."/>
            <person name="Baker S.E."/>
            <person name="Pisabarro A.G."/>
            <person name="Walton J.D."/>
            <person name="Blanchette R.A."/>
            <person name="Henrissat B."/>
            <person name="Martin F."/>
            <person name="Cullen D."/>
            <person name="Hibbett D.S."/>
            <person name="Grigoriev I.V."/>
        </authorList>
    </citation>
    <scope>NUCLEOTIDE SEQUENCE [LARGE SCALE GENOMIC DNA]</scope>
    <source>
        <strain evidence="2">PC15</strain>
    </source>
</reference>
<dbReference type="OrthoDB" id="10357290at2759"/>
<evidence type="ECO:0000313" key="1">
    <source>
        <dbReference type="EMBL" id="KDQ25614.1"/>
    </source>
</evidence>
<dbReference type="VEuPathDB" id="FungiDB:PLEOSDRAFT_1106533"/>
<dbReference type="Proteomes" id="UP000027073">
    <property type="component" value="Unassembled WGS sequence"/>
</dbReference>
<evidence type="ECO:0008006" key="3">
    <source>
        <dbReference type="Google" id="ProtNLM"/>
    </source>
</evidence>
<accession>A0A067NCM6</accession>
<organism evidence="1 2">
    <name type="scientific">Pleurotus ostreatus (strain PC15)</name>
    <name type="common">Oyster mushroom</name>
    <dbReference type="NCBI Taxonomy" id="1137138"/>
    <lineage>
        <taxon>Eukaryota</taxon>
        <taxon>Fungi</taxon>
        <taxon>Dikarya</taxon>
        <taxon>Basidiomycota</taxon>
        <taxon>Agaricomycotina</taxon>
        <taxon>Agaricomycetes</taxon>
        <taxon>Agaricomycetidae</taxon>
        <taxon>Agaricales</taxon>
        <taxon>Pleurotineae</taxon>
        <taxon>Pleurotaceae</taxon>
        <taxon>Pleurotus</taxon>
    </lineage>
</organism>
<protein>
    <recommendedName>
        <fullName evidence="3">F-box domain-containing protein</fullName>
    </recommendedName>
</protein>
<dbReference type="InParanoid" id="A0A067NCM6"/>
<sequence length="430" mass="48629">MGQHNSAVKQRLLRLRKTPASKPISLQPVKSNPHLISQHPNQTLPIELIDAIVSIVADFDDGSAAALQSMALVCHTWLHLCRRLLYHTVHVDSRRNSTRIMTCASFTRIFSEYAHLGSYVADVSFIAEPYMWTGQVASCMMQFGFLRSLHLRCYMDEYDTRRGNLNVFAVSLPHMLALPTFTTLDLVGCTHASLCQTLLSALAETTQTTSLSSLSLKEIVPDVPIVAPTPRSLCMGRLRSLEVDDNGILERLGIRPPFLHHFSTVYKEGALLPVHCPLGISSLSIQISHRFNFTAHFPRLPDLPQLRILTFMSSWRAYNLDLPWIYESIQRLGFPKHLRRLQLQLCDGYSFRTLQPVPCRELDALLAQLYRDGLLEEVDLSLVVYKMEVLPGRDSIKACVEATWPMLMQMQILTVSVTIAECNDCFLAYM</sequence>
<evidence type="ECO:0000313" key="2">
    <source>
        <dbReference type="Proteomes" id="UP000027073"/>
    </source>
</evidence>
<gene>
    <name evidence="1" type="ORF">PLEOSDRAFT_1106533</name>
</gene>
<dbReference type="HOGENOM" id="CLU_039084_0_0_1"/>
<dbReference type="AlphaFoldDB" id="A0A067NCM6"/>
<proteinExistence type="predicted"/>
<name>A0A067NCM6_PLEO1</name>